<evidence type="ECO:0000313" key="14">
    <source>
        <dbReference type="RefSeq" id="XP_046595499.1"/>
    </source>
</evidence>
<dbReference type="OrthoDB" id="336321at2759"/>
<keyword evidence="7" id="KW-0233">DNA recombination</keyword>
<dbReference type="InterPro" id="IPR051988">
    <property type="entry name" value="HRR_RAD51_Paralog"/>
</dbReference>
<evidence type="ECO:0000313" key="11">
    <source>
        <dbReference type="Proteomes" id="UP000829291"/>
    </source>
</evidence>
<dbReference type="InterPro" id="IPR020588">
    <property type="entry name" value="RecA_ATP-bd"/>
</dbReference>
<feature type="domain" description="RecA family profile 1" evidence="10">
    <location>
        <begin position="76"/>
        <end position="240"/>
    </location>
</feature>
<proteinExistence type="inferred from homology"/>
<dbReference type="CTD" id="5892"/>
<name>A0A6J0BEX8_NEOLC</name>
<keyword evidence="3" id="KW-0547">Nucleotide-binding</keyword>
<dbReference type="Gene3D" id="3.40.50.300">
    <property type="entry name" value="P-loop containing nucleotide triphosphate hydrolases"/>
    <property type="match status" value="1"/>
</dbReference>
<evidence type="ECO:0000256" key="4">
    <source>
        <dbReference type="ARBA" id="ARBA00022763"/>
    </source>
</evidence>
<dbReference type="GO" id="GO:0033063">
    <property type="term" value="C:Rad51B-Rad51C-Rad51D-XRCC2 complex"/>
    <property type="evidence" value="ECO:0007669"/>
    <property type="project" value="TreeGrafter"/>
</dbReference>
<dbReference type="GO" id="GO:0042148">
    <property type="term" value="P:DNA strand invasion"/>
    <property type="evidence" value="ECO:0007669"/>
    <property type="project" value="TreeGrafter"/>
</dbReference>
<keyword evidence="9" id="KW-0539">Nucleus</keyword>
<dbReference type="Pfam" id="PF21794">
    <property type="entry name" value="RAD51D_N"/>
    <property type="match status" value="1"/>
</dbReference>
<keyword evidence="4" id="KW-0227">DNA damage</keyword>
<dbReference type="CDD" id="cd19489">
    <property type="entry name" value="Rad51D"/>
    <property type="match status" value="1"/>
</dbReference>
<dbReference type="InterPro" id="IPR047323">
    <property type="entry name" value="Rad51D_C"/>
</dbReference>
<dbReference type="GO" id="GO:0000723">
    <property type="term" value="P:telomere maintenance"/>
    <property type="evidence" value="ECO:0007669"/>
    <property type="project" value="TreeGrafter"/>
</dbReference>
<dbReference type="Pfam" id="PF08423">
    <property type="entry name" value="Rad51"/>
    <property type="match status" value="1"/>
</dbReference>
<dbReference type="AlphaFoldDB" id="A0A6J0BEX8"/>
<dbReference type="RefSeq" id="XP_046595499.1">
    <property type="nucleotide sequence ID" value="XM_046739543.1"/>
</dbReference>
<reference evidence="12" key="1">
    <citation type="submission" date="2025-04" db="UniProtKB">
        <authorList>
            <consortium name="RefSeq"/>
        </authorList>
    </citation>
    <scope>IDENTIFICATION</scope>
    <source>
        <tissue evidence="13 14">Thorax and Abdomen</tissue>
        <tissue evidence="12">Whole body</tissue>
    </source>
</reference>
<dbReference type="GO" id="GO:0007131">
    <property type="term" value="P:reciprocal meiotic recombination"/>
    <property type="evidence" value="ECO:0007669"/>
    <property type="project" value="TreeGrafter"/>
</dbReference>
<evidence type="ECO:0000313" key="13">
    <source>
        <dbReference type="RefSeq" id="XP_046595498.1"/>
    </source>
</evidence>
<dbReference type="PIRSF" id="PIRSF005856">
    <property type="entry name" value="Rad51"/>
    <property type="match status" value="1"/>
</dbReference>
<dbReference type="PANTHER" id="PTHR46457">
    <property type="entry name" value="DNA REPAIR PROTEIN RAD51 HOMOLOG 4"/>
    <property type="match status" value="1"/>
</dbReference>
<evidence type="ECO:0000256" key="1">
    <source>
        <dbReference type="ARBA" id="ARBA00004123"/>
    </source>
</evidence>
<protein>
    <submittedName>
        <fullName evidence="12 13">DNA repair protein RAD51 homolog 4</fullName>
    </submittedName>
</protein>
<dbReference type="GO" id="GO:0000724">
    <property type="term" value="P:double-strand break repair via homologous recombination"/>
    <property type="evidence" value="ECO:0007669"/>
    <property type="project" value="TreeGrafter"/>
</dbReference>
<evidence type="ECO:0000256" key="7">
    <source>
        <dbReference type="ARBA" id="ARBA00023172"/>
    </source>
</evidence>
<keyword evidence="6" id="KW-0238">DNA-binding</keyword>
<dbReference type="SUPFAM" id="SSF52540">
    <property type="entry name" value="P-loop containing nucleoside triphosphate hydrolases"/>
    <property type="match status" value="1"/>
</dbReference>
<dbReference type="RefSeq" id="XP_015512956.1">
    <property type="nucleotide sequence ID" value="XM_015657470.1"/>
</dbReference>
<evidence type="ECO:0000256" key="9">
    <source>
        <dbReference type="ARBA" id="ARBA00023242"/>
    </source>
</evidence>
<dbReference type="GO" id="GO:0000400">
    <property type="term" value="F:four-way junction DNA binding"/>
    <property type="evidence" value="ECO:0007669"/>
    <property type="project" value="TreeGrafter"/>
</dbReference>
<keyword evidence="5" id="KW-0067">ATP-binding</keyword>
<dbReference type="GO" id="GO:0005657">
    <property type="term" value="C:replication fork"/>
    <property type="evidence" value="ECO:0007669"/>
    <property type="project" value="TreeGrafter"/>
</dbReference>
<keyword evidence="8" id="KW-0234">DNA repair</keyword>
<dbReference type="GO" id="GO:0005524">
    <property type="term" value="F:ATP binding"/>
    <property type="evidence" value="ECO:0007669"/>
    <property type="project" value="UniProtKB-KW"/>
</dbReference>
<sequence length="312" mass="34851">MARITTDLHLKLSESAVSNLQSKKIYTVFDLMSEDSEKLMQYSGLSYQDILDLKNTVTKLYTGKIHKGPDLLKASCNGVTKTGIQSLDYLLRGGLYAGQIHEVCGVSSSGKSQLCHTVAVNVAQNSDGIVHYIDTNADFSATRAQIILENKGCSEEMQVLVLERISVTRVKTIQEVLSLLHSFQWTNTKLVIIDSLPALFFSFDPDLHRFTYTYSLNIFSNLIRWVAGEFNIPIITTNSVTYWQNYAEPDSSPLKRLSSVKPTLGTYWHSVPNSRLLLENTKSEGRKITVWKSSHLPSGSTCYIRITNAGVV</sequence>
<evidence type="ECO:0000256" key="3">
    <source>
        <dbReference type="ARBA" id="ARBA00022741"/>
    </source>
</evidence>
<dbReference type="RefSeq" id="XP_046595498.1">
    <property type="nucleotide sequence ID" value="XM_046739542.1"/>
</dbReference>
<dbReference type="PROSITE" id="PS50162">
    <property type="entry name" value="RECA_2"/>
    <property type="match status" value="1"/>
</dbReference>
<dbReference type="GO" id="GO:0003697">
    <property type="term" value="F:single-stranded DNA binding"/>
    <property type="evidence" value="ECO:0007669"/>
    <property type="project" value="TreeGrafter"/>
</dbReference>
<evidence type="ECO:0000256" key="6">
    <source>
        <dbReference type="ARBA" id="ARBA00023125"/>
    </source>
</evidence>
<keyword evidence="11" id="KW-1185">Reference proteome</keyword>
<dbReference type="GeneID" id="107219285"/>
<evidence type="ECO:0000256" key="2">
    <source>
        <dbReference type="ARBA" id="ARBA00007095"/>
    </source>
</evidence>
<accession>A0A6J0BEX8</accession>
<evidence type="ECO:0000256" key="8">
    <source>
        <dbReference type="ARBA" id="ARBA00023204"/>
    </source>
</evidence>
<gene>
    <name evidence="12 13 14" type="primary">LOC107219285</name>
</gene>
<dbReference type="InterPro" id="IPR013632">
    <property type="entry name" value="Rad51_C"/>
</dbReference>
<dbReference type="InterPro" id="IPR016467">
    <property type="entry name" value="DNA_recomb/repair_RecA-like"/>
</dbReference>
<evidence type="ECO:0000313" key="12">
    <source>
        <dbReference type="RefSeq" id="XP_015512956.1"/>
    </source>
</evidence>
<organism evidence="11 12">
    <name type="scientific">Neodiprion lecontei</name>
    <name type="common">Redheaded pine sawfly</name>
    <dbReference type="NCBI Taxonomy" id="441921"/>
    <lineage>
        <taxon>Eukaryota</taxon>
        <taxon>Metazoa</taxon>
        <taxon>Ecdysozoa</taxon>
        <taxon>Arthropoda</taxon>
        <taxon>Hexapoda</taxon>
        <taxon>Insecta</taxon>
        <taxon>Pterygota</taxon>
        <taxon>Neoptera</taxon>
        <taxon>Endopterygota</taxon>
        <taxon>Hymenoptera</taxon>
        <taxon>Tenthredinoidea</taxon>
        <taxon>Diprionidae</taxon>
        <taxon>Diprioninae</taxon>
        <taxon>Neodiprion</taxon>
    </lineage>
</organism>
<evidence type="ECO:0000256" key="5">
    <source>
        <dbReference type="ARBA" id="ARBA00022840"/>
    </source>
</evidence>
<dbReference type="Proteomes" id="UP000829291">
    <property type="component" value="Chromosome 5"/>
</dbReference>
<dbReference type="InterPro" id="IPR048943">
    <property type="entry name" value="RAD51D_N"/>
</dbReference>
<comment type="subcellular location">
    <subcellularLocation>
        <location evidence="1">Nucleus</location>
    </subcellularLocation>
</comment>
<dbReference type="InterPro" id="IPR027417">
    <property type="entry name" value="P-loop_NTPase"/>
</dbReference>
<evidence type="ECO:0000259" key="10">
    <source>
        <dbReference type="PROSITE" id="PS50162"/>
    </source>
</evidence>
<dbReference type="GO" id="GO:0005815">
    <property type="term" value="C:microtubule organizing center"/>
    <property type="evidence" value="ECO:0007669"/>
    <property type="project" value="TreeGrafter"/>
</dbReference>
<dbReference type="GO" id="GO:0140664">
    <property type="term" value="F:ATP-dependent DNA damage sensor activity"/>
    <property type="evidence" value="ECO:0007669"/>
    <property type="project" value="InterPro"/>
</dbReference>
<dbReference type="PANTHER" id="PTHR46457:SF1">
    <property type="entry name" value="DNA REPAIR PROTEIN RAD51 HOMOLOG 4"/>
    <property type="match status" value="1"/>
</dbReference>
<comment type="similarity">
    <text evidence="2">Belongs to the RecA family. RAD51 subfamily.</text>
</comment>
<dbReference type="KEGG" id="nlo:107219285"/>